<dbReference type="EMBL" id="LAZR01028699">
    <property type="protein sequence ID" value="KKL61815.1"/>
    <property type="molecule type" value="Genomic_DNA"/>
</dbReference>
<name>A0A0F9FWU5_9ZZZZ</name>
<dbReference type="AlphaFoldDB" id="A0A0F9FWU5"/>
<evidence type="ECO:0000313" key="1">
    <source>
        <dbReference type="EMBL" id="KKL61815.1"/>
    </source>
</evidence>
<organism evidence="1">
    <name type="scientific">marine sediment metagenome</name>
    <dbReference type="NCBI Taxonomy" id="412755"/>
    <lineage>
        <taxon>unclassified sequences</taxon>
        <taxon>metagenomes</taxon>
        <taxon>ecological metagenomes</taxon>
    </lineage>
</organism>
<comment type="caution">
    <text evidence="1">The sequence shown here is derived from an EMBL/GenBank/DDBJ whole genome shotgun (WGS) entry which is preliminary data.</text>
</comment>
<accession>A0A0F9FWU5</accession>
<sequence length="175" mass="19570">MTHSELVERAARWLANSMRCPVVITEMSGQAEEPDAIGWTHGGGSILLECKATKSDFNADRHKAGRRTPSQFGMGNRRFYLVPPDLVDHVKANRPEQWGILVAYKTRVETKVTGEWIKQANKTSEMGLLISGLRRLAGEKQPLKGVNIRYYTIDGDQRPTATIGIDAYDKEEDLA</sequence>
<protein>
    <submittedName>
        <fullName evidence="1">Uncharacterized protein</fullName>
    </submittedName>
</protein>
<gene>
    <name evidence="1" type="ORF">LCGC14_2191540</name>
</gene>
<proteinExistence type="predicted"/>
<reference evidence="1" key="1">
    <citation type="journal article" date="2015" name="Nature">
        <title>Complex archaea that bridge the gap between prokaryotes and eukaryotes.</title>
        <authorList>
            <person name="Spang A."/>
            <person name="Saw J.H."/>
            <person name="Jorgensen S.L."/>
            <person name="Zaremba-Niedzwiedzka K."/>
            <person name="Martijn J."/>
            <person name="Lind A.E."/>
            <person name="van Eijk R."/>
            <person name="Schleper C."/>
            <person name="Guy L."/>
            <person name="Ettema T.J."/>
        </authorList>
    </citation>
    <scope>NUCLEOTIDE SEQUENCE</scope>
</reference>